<keyword evidence="2" id="KW-1185">Reference proteome</keyword>
<name>A0ACC2NYJ8_9HYME</name>
<proteinExistence type="predicted"/>
<comment type="caution">
    <text evidence="1">The sequence shown here is derived from an EMBL/GenBank/DDBJ whole genome shotgun (WGS) entry which is preliminary data.</text>
</comment>
<dbReference type="EMBL" id="CM056742">
    <property type="protein sequence ID" value="KAJ8676192.1"/>
    <property type="molecule type" value="Genomic_DNA"/>
</dbReference>
<evidence type="ECO:0000313" key="2">
    <source>
        <dbReference type="Proteomes" id="UP001239111"/>
    </source>
</evidence>
<organism evidence="1 2">
    <name type="scientific">Eretmocerus hayati</name>
    <dbReference type="NCBI Taxonomy" id="131215"/>
    <lineage>
        <taxon>Eukaryota</taxon>
        <taxon>Metazoa</taxon>
        <taxon>Ecdysozoa</taxon>
        <taxon>Arthropoda</taxon>
        <taxon>Hexapoda</taxon>
        <taxon>Insecta</taxon>
        <taxon>Pterygota</taxon>
        <taxon>Neoptera</taxon>
        <taxon>Endopterygota</taxon>
        <taxon>Hymenoptera</taxon>
        <taxon>Apocrita</taxon>
        <taxon>Proctotrupomorpha</taxon>
        <taxon>Chalcidoidea</taxon>
        <taxon>Aphelinidae</taxon>
        <taxon>Aphelininae</taxon>
        <taxon>Eretmocerus</taxon>
    </lineage>
</organism>
<gene>
    <name evidence="1" type="ORF">QAD02_011978</name>
</gene>
<dbReference type="Proteomes" id="UP001239111">
    <property type="component" value="Chromosome 2"/>
</dbReference>
<accession>A0ACC2NYJ8</accession>
<evidence type="ECO:0000313" key="1">
    <source>
        <dbReference type="EMBL" id="KAJ8676192.1"/>
    </source>
</evidence>
<protein>
    <submittedName>
        <fullName evidence="1">Uncharacterized protein</fullName>
    </submittedName>
</protein>
<reference evidence="1" key="1">
    <citation type="submission" date="2023-04" db="EMBL/GenBank/DDBJ databases">
        <title>A chromosome-level genome assembly of the parasitoid wasp Eretmocerus hayati.</title>
        <authorList>
            <person name="Zhong Y."/>
            <person name="Liu S."/>
            <person name="Liu Y."/>
        </authorList>
    </citation>
    <scope>NUCLEOTIDE SEQUENCE</scope>
    <source>
        <strain evidence="1">ZJU_SS_LIU_2023</strain>
    </source>
</reference>
<sequence>MELLNIFLFCLLLGYISSELTTTPQPQAGSSNGARRQENQDGISSPQRCSICRTCGASFSDPRILTQHIRRNHRGERPYCCHICDASFSWYSPYNTHMQSHNCEGEFPCRVCGKTFALKSSMNKHLQRHPVNGDFSCKFCPRRFGYESYLRLHMATHTSRRDFTCELCGRKFLDLPRLNLHRETHTGPRPFACEMCQRRFKQREDLDEHKERHFSDENLECSVCGKRFLLLARLKKHEVTHTAGSSSLDDVRNELSDCLDGLTRVEGSCFAAELLPTSRSGGNTPIEYNSQIEYSESSQEYEEDNLNIVLLDGDWSDQQTLMTLDPLCGPSYNDQELDTDEAHRCLINLIDQMDFTPVIPPTEITRNFEESGEAMRIAMEDRAPSPCNVGLQTAEEVDHIISSIIESYHNRDRQSNGIKDDWQSLK</sequence>